<dbReference type="InterPro" id="IPR003439">
    <property type="entry name" value="ABC_transporter-like_ATP-bd"/>
</dbReference>
<keyword evidence="7" id="KW-1185">Reference proteome</keyword>
<dbReference type="CDD" id="cd03257">
    <property type="entry name" value="ABC_NikE_OppD_transporters"/>
    <property type="match status" value="1"/>
</dbReference>
<dbReference type="Pfam" id="PF00005">
    <property type="entry name" value="ABC_tran"/>
    <property type="match status" value="1"/>
</dbReference>
<proteinExistence type="inferred from homology"/>
<evidence type="ECO:0000256" key="1">
    <source>
        <dbReference type="ARBA" id="ARBA00005417"/>
    </source>
</evidence>
<dbReference type="SMART" id="SM00382">
    <property type="entry name" value="AAA"/>
    <property type="match status" value="1"/>
</dbReference>
<reference evidence="6 7" key="1">
    <citation type="submission" date="2019-10" db="EMBL/GenBank/DDBJ databases">
        <title>Nonomuraea sp. nov., isolated from Phyllanthus amarus.</title>
        <authorList>
            <person name="Klykleung N."/>
            <person name="Tanasupawat S."/>
        </authorList>
    </citation>
    <scope>NUCLEOTIDE SEQUENCE [LARGE SCALE GENOMIC DNA]</scope>
    <source>
        <strain evidence="6 7">PA1-10</strain>
    </source>
</reference>
<protein>
    <submittedName>
        <fullName evidence="6">ATP-binding cassette domain-containing protein</fullName>
    </submittedName>
</protein>
<dbReference type="InterPro" id="IPR027417">
    <property type="entry name" value="P-loop_NTPase"/>
</dbReference>
<dbReference type="GO" id="GO:0055085">
    <property type="term" value="P:transmembrane transport"/>
    <property type="evidence" value="ECO:0007669"/>
    <property type="project" value="UniProtKB-ARBA"/>
</dbReference>
<evidence type="ECO:0000256" key="4">
    <source>
        <dbReference type="ARBA" id="ARBA00022840"/>
    </source>
</evidence>
<keyword evidence="2" id="KW-0813">Transport</keyword>
<feature type="region of interest" description="Disordered" evidence="5">
    <location>
        <begin position="1"/>
        <end position="25"/>
    </location>
</feature>
<organism evidence="6 7">
    <name type="scientific">Nonomuraea phyllanthi</name>
    <dbReference type="NCBI Taxonomy" id="2219224"/>
    <lineage>
        <taxon>Bacteria</taxon>
        <taxon>Bacillati</taxon>
        <taxon>Actinomycetota</taxon>
        <taxon>Actinomycetes</taxon>
        <taxon>Streptosporangiales</taxon>
        <taxon>Streptosporangiaceae</taxon>
        <taxon>Nonomuraea</taxon>
    </lineage>
</organism>
<dbReference type="GO" id="GO:0016887">
    <property type="term" value="F:ATP hydrolysis activity"/>
    <property type="evidence" value="ECO:0007669"/>
    <property type="project" value="InterPro"/>
</dbReference>
<evidence type="ECO:0000256" key="3">
    <source>
        <dbReference type="ARBA" id="ARBA00022741"/>
    </source>
</evidence>
<dbReference type="InterPro" id="IPR003593">
    <property type="entry name" value="AAA+_ATPase"/>
</dbReference>
<dbReference type="InterPro" id="IPR017871">
    <property type="entry name" value="ABC_transporter-like_CS"/>
</dbReference>
<dbReference type="Pfam" id="PF08352">
    <property type="entry name" value="oligo_HPY"/>
    <property type="match status" value="1"/>
</dbReference>
<dbReference type="NCBIfam" id="TIGR01727">
    <property type="entry name" value="oligo_HPY"/>
    <property type="match status" value="1"/>
</dbReference>
<gene>
    <name evidence="6" type="ORF">FH608_011070</name>
</gene>
<dbReference type="AlphaFoldDB" id="A0A5C4WR57"/>
<comment type="caution">
    <text evidence="6">The sequence shown here is derived from an EMBL/GenBank/DDBJ whole genome shotgun (WGS) entry which is preliminary data.</text>
</comment>
<dbReference type="GO" id="GO:0015833">
    <property type="term" value="P:peptide transport"/>
    <property type="evidence" value="ECO:0007669"/>
    <property type="project" value="InterPro"/>
</dbReference>
<dbReference type="PANTHER" id="PTHR43776">
    <property type="entry name" value="TRANSPORT ATP-BINDING PROTEIN"/>
    <property type="match status" value="1"/>
</dbReference>
<dbReference type="InterPro" id="IPR013563">
    <property type="entry name" value="Oligopep_ABC_C"/>
</dbReference>
<evidence type="ECO:0000313" key="6">
    <source>
        <dbReference type="EMBL" id="KAB8196135.1"/>
    </source>
</evidence>
<dbReference type="InterPro" id="IPR050319">
    <property type="entry name" value="ABC_transp_ATP-bind"/>
</dbReference>
<keyword evidence="4 6" id="KW-0067">ATP-binding</keyword>
<dbReference type="FunFam" id="3.40.50.300:FF:000016">
    <property type="entry name" value="Oligopeptide ABC transporter ATP-binding component"/>
    <property type="match status" value="1"/>
</dbReference>
<evidence type="ECO:0000313" key="7">
    <source>
        <dbReference type="Proteomes" id="UP000312512"/>
    </source>
</evidence>
<dbReference type="PANTHER" id="PTHR43776:SF7">
    <property type="entry name" value="D,D-DIPEPTIDE TRANSPORT ATP-BINDING PROTEIN DDPF-RELATED"/>
    <property type="match status" value="1"/>
</dbReference>
<name>A0A5C4WR57_9ACTN</name>
<dbReference type="OrthoDB" id="2986442at2"/>
<dbReference type="Proteomes" id="UP000312512">
    <property type="component" value="Unassembled WGS sequence"/>
</dbReference>
<accession>A0A5C4WR57</accession>
<dbReference type="Gene3D" id="3.40.50.300">
    <property type="entry name" value="P-loop containing nucleotide triphosphate hydrolases"/>
    <property type="match status" value="1"/>
</dbReference>
<dbReference type="SUPFAM" id="SSF52540">
    <property type="entry name" value="P-loop containing nucleoside triphosphate hydrolases"/>
    <property type="match status" value="1"/>
</dbReference>
<keyword evidence="3" id="KW-0547">Nucleotide-binding</keyword>
<dbReference type="EMBL" id="VDLX02000003">
    <property type="protein sequence ID" value="KAB8196135.1"/>
    <property type="molecule type" value="Genomic_DNA"/>
</dbReference>
<sequence>MRHRAAAPGPVERARGRSRGHLPALRGGIVSTEPLLSIEGLTKHFPIRTGLLGRQVGAVKAVDEVDLVIEPGSTLGLVGESGCGKTTLGRCIVRAHDPTGGRMLYRQQDGAVIDVAGLKEKDLKTYRSEVRMIFQDPHSSLNPRKTLREIIGEPMRVHGYGTKEEIEARVGELLERVGLRPEYANRYPHAFSGGQRQRVGIARALALSPRLVVADEAVSALDVSVRAQILNLLMDLQEESGLAYLFVSHDLGIVEHVSDVVAVMYLGKVVEQGPTEDLYTKPLHPYTEALLSAVPDPDPAAKRHRERIKLLGDIADPAHVPPGCPFHPRCVYAKETCRTDAPPLREVGGRRVACHFAEELELRGVPDPDVREVSA</sequence>
<dbReference type="PROSITE" id="PS50893">
    <property type="entry name" value="ABC_TRANSPORTER_2"/>
    <property type="match status" value="1"/>
</dbReference>
<evidence type="ECO:0000256" key="2">
    <source>
        <dbReference type="ARBA" id="ARBA00022448"/>
    </source>
</evidence>
<evidence type="ECO:0000256" key="5">
    <source>
        <dbReference type="SAM" id="MobiDB-lite"/>
    </source>
</evidence>
<dbReference type="GO" id="GO:0005524">
    <property type="term" value="F:ATP binding"/>
    <property type="evidence" value="ECO:0007669"/>
    <property type="project" value="UniProtKB-KW"/>
</dbReference>
<dbReference type="PROSITE" id="PS00211">
    <property type="entry name" value="ABC_TRANSPORTER_1"/>
    <property type="match status" value="1"/>
</dbReference>
<comment type="similarity">
    <text evidence="1">Belongs to the ABC transporter superfamily.</text>
</comment>